<dbReference type="FunFam" id="3.40.30.10:FF:000007">
    <property type="entry name" value="Thioredoxin-dependent thiol peroxidase"/>
    <property type="match status" value="1"/>
</dbReference>
<keyword evidence="8" id="KW-0676">Redox-active center</keyword>
<proteinExistence type="inferred from homology"/>
<keyword evidence="7" id="KW-1015">Disulfide bond</keyword>
<dbReference type="KEGG" id="aup:AsAng_0051440"/>
<dbReference type="AlphaFoldDB" id="A0A916DW76"/>
<comment type="similarity">
    <text evidence="10">Belongs to the peroxiredoxin family. BCP/PrxQ subfamily.</text>
</comment>
<organism evidence="15 16">
    <name type="scientific">Aureispira anguillae</name>
    <dbReference type="NCBI Taxonomy" id="2864201"/>
    <lineage>
        <taxon>Bacteria</taxon>
        <taxon>Pseudomonadati</taxon>
        <taxon>Bacteroidota</taxon>
        <taxon>Saprospiria</taxon>
        <taxon>Saprospirales</taxon>
        <taxon>Saprospiraceae</taxon>
        <taxon>Aureispira</taxon>
    </lineage>
</organism>
<protein>
    <recommendedName>
        <fullName evidence="3">thioredoxin-dependent peroxiredoxin</fullName>
        <ecNumber evidence="3">1.11.1.24</ecNumber>
    </recommendedName>
    <alternativeName>
        <fullName evidence="9">Thioredoxin peroxidase</fullName>
    </alternativeName>
    <alternativeName>
        <fullName evidence="11">Thioredoxin-dependent peroxiredoxin Bcp</fullName>
    </alternativeName>
</protein>
<comment type="function">
    <text evidence="1">Thiol-specific peroxidase that catalyzes the reduction of hydrogen peroxide and organic hydroperoxides to water and alcohols, respectively. Plays a role in cell protection against oxidative stress by detoxifying peroxides and as sensor of hydrogen peroxide-mediated signaling events.</text>
</comment>
<dbReference type="SUPFAM" id="SSF52833">
    <property type="entry name" value="Thioredoxin-like"/>
    <property type="match status" value="1"/>
</dbReference>
<feature type="domain" description="Thioredoxin" evidence="14">
    <location>
        <begin position="5"/>
        <end position="158"/>
    </location>
</feature>
<evidence type="ECO:0000256" key="8">
    <source>
        <dbReference type="ARBA" id="ARBA00023284"/>
    </source>
</evidence>
<name>A0A916DW76_9BACT</name>
<comment type="catalytic activity">
    <reaction evidence="12">
        <text>a hydroperoxide + [thioredoxin]-dithiol = an alcohol + [thioredoxin]-disulfide + H2O</text>
        <dbReference type="Rhea" id="RHEA:62620"/>
        <dbReference type="Rhea" id="RHEA-COMP:10698"/>
        <dbReference type="Rhea" id="RHEA-COMP:10700"/>
        <dbReference type="ChEBI" id="CHEBI:15377"/>
        <dbReference type="ChEBI" id="CHEBI:29950"/>
        <dbReference type="ChEBI" id="CHEBI:30879"/>
        <dbReference type="ChEBI" id="CHEBI:35924"/>
        <dbReference type="ChEBI" id="CHEBI:50058"/>
        <dbReference type="EC" id="1.11.1.24"/>
    </reaction>
</comment>
<evidence type="ECO:0000259" key="14">
    <source>
        <dbReference type="PROSITE" id="PS51352"/>
    </source>
</evidence>
<evidence type="ECO:0000256" key="6">
    <source>
        <dbReference type="ARBA" id="ARBA00023002"/>
    </source>
</evidence>
<evidence type="ECO:0000256" key="11">
    <source>
        <dbReference type="ARBA" id="ARBA00042639"/>
    </source>
</evidence>
<dbReference type="GO" id="GO:0005737">
    <property type="term" value="C:cytoplasm"/>
    <property type="evidence" value="ECO:0007669"/>
    <property type="project" value="TreeGrafter"/>
</dbReference>
<sequence>MAVTLKEGDKAPHFEGLDQDGKTVQLSDFKGKNLILYFYPKDNTPGCTKEACNLRDNYEYWLNKDYAVVGVSPDTAVSHQKFISKYDLPFPLLADTEKSILEAYGTWGEKNMYGNIKMGVLRTTFVIDTEGTIVKVFKRPKNDAHTEQITTALEKLGKL</sequence>
<evidence type="ECO:0000256" key="12">
    <source>
        <dbReference type="ARBA" id="ARBA00049091"/>
    </source>
</evidence>
<gene>
    <name evidence="15" type="ORF">AsAng_0051440</name>
</gene>
<evidence type="ECO:0000256" key="9">
    <source>
        <dbReference type="ARBA" id="ARBA00032824"/>
    </source>
</evidence>
<keyword evidence="5" id="KW-0049">Antioxidant</keyword>
<dbReference type="Proteomes" id="UP001060919">
    <property type="component" value="Chromosome"/>
</dbReference>
<dbReference type="PANTHER" id="PTHR42801:SF4">
    <property type="entry name" value="AHPC_TSA FAMILY PROTEIN"/>
    <property type="match status" value="1"/>
</dbReference>
<keyword evidence="16" id="KW-1185">Reference proteome</keyword>
<dbReference type="InterPro" id="IPR000866">
    <property type="entry name" value="AhpC/TSA"/>
</dbReference>
<keyword evidence="4 15" id="KW-0575">Peroxidase</keyword>
<comment type="subunit">
    <text evidence="2">Monomer.</text>
</comment>
<dbReference type="GO" id="GO:0045454">
    <property type="term" value="P:cell redox homeostasis"/>
    <property type="evidence" value="ECO:0007669"/>
    <property type="project" value="TreeGrafter"/>
</dbReference>
<dbReference type="InterPro" id="IPR013766">
    <property type="entry name" value="Thioredoxin_domain"/>
</dbReference>
<evidence type="ECO:0000256" key="2">
    <source>
        <dbReference type="ARBA" id="ARBA00011245"/>
    </source>
</evidence>
<dbReference type="GO" id="GO:0008379">
    <property type="term" value="F:thioredoxin peroxidase activity"/>
    <property type="evidence" value="ECO:0007669"/>
    <property type="project" value="TreeGrafter"/>
</dbReference>
<keyword evidence="6" id="KW-0560">Oxidoreductase</keyword>
<evidence type="ECO:0000313" key="16">
    <source>
        <dbReference type="Proteomes" id="UP001060919"/>
    </source>
</evidence>
<evidence type="ECO:0000256" key="3">
    <source>
        <dbReference type="ARBA" id="ARBA00013017"/>
    </source>
</evidence>
<feature type="active site" description="Cysteine sulfenic acid (-SOH) intermediate; for peroxidase activity" evidence="13">
    <location>
        <position position="47"/>
    </location>
</feature>
<evidence type="ECO:0000256" key="5">
    <source>
        <dbReference type="ARBA" id="ARBA00022862"/>
    </source>
</evidence>
<evidence type="ECO:0000256" key="7">
    <source>
        <dbReference type="ARBA" id="ARBA00023157"/>
    </source>
</evidence>
<evidence type="ECO:0000256" key="4">
    <source>
        <dbReference type="ARBA" id="ARBA00022559"/>
    </source>
</evidence>
<dbReference type="InterPro" id="IPR024706">
    <property type="entry name" value="Peroxiredoxin_AhpC-typ"/>
</dbReference>
<dbReference type="EC" id="1.11.1.24" evidence="3"/>
<dbReference type="Gene3D" id="3.40.30.10">
    <property type="entry name" value="Glutaredoxin"/>
    <property type="match status" value="1"/>
</dbReference>
<evidence type="ECO:0000256" key="10">
    <source>
        <dbReference type="ARBA" id="ARBA00038489"/>
    </source>
</evidence>
<evidence type="ECO:0000256" key="13">
    <source>
        <dbReference type="PIRSR" id="PIRSR000239-1"/>
    </source>
</evidence>
<evidence type="ECO:0000256" key="1">
    <source>
        <dbReference type="ARBA" id="ARBA00003330"/>
    </source>
</evidence>
<dbReference type="RefSeq" id="WP_264789583.1">
    <property type="nucleotide sequence ID" value="NZ_AP026867.1"/>
</dbReference>
<dbReference type="Pfam" id="PF00578">
    <property type="entry name" value="AhpC-TSA"/>
    <property type="match status" value="1"/>
</dbReference>
<reference evidence="15" key="1">
    <citation type="submission" date="2022-09" db="EMBL/GenBank/DDBJ databases">
        <title>Aureispira anguillicida sp. nov., isolated from Leptocephalus of Japanese eel Anguilla japonica.</title>
        <authorList>
            <person name="Yuasa K."/>
            <person name="Mekata T."/>
            <person name="Ikunari K."/>
        </authorList>
    </citation>
    <scope>NUCLEOTIDE SEQUENCE</scope>
    <source>
        <strain evidence="15">EL160426</strain>
    </source>
</reference>
<evidence type="ECO:0000313" key="15">
    <source>
        <dbReference type="EMBL" id="BDS14365.1"/>
    </source>
</evidence>
<dbReference type="PIRSF" id="PIRSF000239">
    <property type="entry name" value="AHPC"/>
    <property type="match status" value="1"/>
</dbReference>
<accession>A0A916DW76</accession>
<dbReference type="CDD" id="cd03017">
    <property type="entry name" value="PRX_BCP"/>
    <property type="match status" value="1"/>
</dbReference>
<dbReference type="EMBL" id="AP026867">
    <property type="protein sequence ID" value="BDS14365.1"/>
    <property type="molecule type" value="Genomic_DNA"/>
</dbReference>
<dbReference type="GO" id="GO:0034599">
    <property type="term" value="P:cellular response to oxidative stress"/>
    <property type="evidence" value="ECO:0007669"/>
    <property type="project" value="TreeGrafter"/>
</dbReference>
<dbReference type="PROSITE" id="PS51352">
    <property type="entry name" value="THIOREDOXIN_2"/>
    <property type="match status" value="1"/>
</dbReference>
<dbReference type="InterPro" id="IPR050924">
    <property type="entry name" value="Peroxiredoxin_BCP/PrxQ"/>
</dbReference>
<dbReference type="InterPro" id="IPR036249">
    <property type="entry name" value="Thioredoxin-like_sf"/>
</dbReference>
<dbReference type="PANTHER" id="PTHR42801">
    <property type="entry name" value="THIOREDOXIN-DEPENDENT PEROXIDE REDUCTASE"/>
    <property type="match status" value="1"/>
</dbReference>
<dbReference type="NCBIfam" id="NF006960">
    <property type="entry name" value="PRK09437.1"/>
    <property type="match status" value="1"/>
</dbReference>